<organism evidence="10">
    <name type="scientific">Xanthomonas indica</name>
    <dbReference type="NCBI Taxonomy" id="2912242"/>
    <lineage>
        <taxon>Bacteria</taxon>
        <taxon>Pseudomonadati</taxon>
        <taxon>Pseudomonadota</taxon>
        <taxon>Gammaproteobacteria</taxon>
        <taxon>Lysobacterales</taxon>
        <taxon>Lysobacteraceae</taxon>
        <taxon>Xanthomonas</taxon>
    </lineage>
</organism>
<reference evidence="9 11" key="1">
    <citation type="journal article" date="2022" name="Curr. Microbiol.">
        <title>Xanthomonas indica sp. nov., a Novel Member of Non-Pathogenic Xanthomonas Community from Healthy Rice Seeds.</title>
        <authorList>
            <person name="Rana R."/>
            <person name="Madhavan V.N."/>
            <person name="Saroha T."/>
            <person name="Bansal K."/>
            <person name="Kaur A."/>
            <person name="Sonti R.V."/>
            <person name="Patel H.K."/>
            <person name="Patil P.B."/>
        </authorList>
    </citation>
    <scope>NUCLEOTIDE SEQUENCE [LARGE SCALE GENOMIC DNA]</scope>
    <source>
        <strain evidence="9 11">PPL560</strain>
    </source>
</reference>
<dbReference type="PANTHER" id="PTHR23511">
    <property type="entry name" value="SYNAPTIC VESICLE GLYCOPROTEIN 2"/>
    <property type="match status" value="1"/>
</dbReference>
<reference evidence="9" key="2">
    <citation type="submission" date="2022-01" db="EMBL/GenBank/DDBJ databases">
        <authorList>
            <person name="Rana R."/>
            <person name="Patil P.B."/>
        </authorList>
    </citation>
    <scope>NUCLEOTIDE SEQUENCE</scope>
    <source>
        <strain evidence="9">PPL560</strain>
    </source>
</reference>
<dbReference type="InterPro" id="IPR020846">
    <property type="entry name" value="MFS_dom"/>
</dbReference>
<dbReference type="Proteomes" id="UP001430647">
    <property type="component" value="Unassembled WGS sequence"/>
</dbReference>
<dbReference type="Gene3D" id="1.20.1250.20">
    <property type="entry name" value="MFS general substrate transporter like domains"/>
    <property type="match status" value="1"/>
</dbReference>
<dbReference type="GO" id="GO:0016020">
    <property type="term" value="C:membrane"/>
    <property type="evidence" value="ECO:0007669"/>
    <property type="project" value="UniProtKB-SubCell"/>
</dbReference>
<evidence type="ECO:0000313" key="10">
    <source>
        <dbReference type="EMBL" id="XCI80504.1"/>
    </source>
</evidence>
<dbReference type="RefSeq" id="WP_242160065.1">
    <property type="nucleotide sequence ID" value="NZ_CP131914.1"/>
</dbReference>
<feature type="transmembrane region" description="Helical" evidence="7">
    <location>
        <begin position="194"/>
        <end position="215"/>
    </location>
</feature>
<keyword evidence="11" id="KW-1185">Reference proteome</keyword>
<dbReference type="InterPro" id="IPR036259">
    <property type="entry name" value="MFS_trans_sf"/>
</dbReference>
<feature type="transmembrane region" description="Helical" evidence="7">
    <location>
        <begin position="166"/>
        <end position="188"/>
    </location>
</feature>
<feature type="transmembrane region" description="Helical" evidence="7">
    <location>
        <begin position="371"/>
        <end position="392"/>
    </location>
</feature>
<reference evidence="10" key="3">
    <citation type="submission" date="2023-08" db="EMBL/GenBank/DDBJ databases">
        <title>Complete genome sequence of Xanthomonas indica.</title>
        <authorList>
            <person name="Patil P.B."/>
            <person name="Rana R."/>
        </authorList>
    </citation>
    <scope>NUCLEOTIDE SEQUENCE</scope>
    <source>
        <strain evidence="10">PPL560</strain>
    </source>
</reference>
<protein>
    <submittedName>
        <fullName evidence="10">MFS transporter</fullName>
    </submittedName>
</protein>
<dbReference type="PROSITE" id="PS50850">
    <property type="entry name" value="MFS"/>
    <property type="match status" value="1"/>
</dbReference>
<dbReference type="PANTHER" id="PTHR23511:SF34">
    <property type="entry name" value="SYNAPTIC VESICLE GLYCOPROTEIN 2"/>
    <property type="match status" value="1"/>
</dbReference>
<feature type="transmembrane region" description="Helical" evidence="7">
    <location>
        <begin position="106"/>
        <end position="127"/>
    </location>
</feature>
<dbReference type="AlphaFoldDB" id="A0AAU8I5K1"/>
<feature type="transmembrane region" description="Helical" evidence="7">
    <location>
        <begin position="412"/>
        <end position="431"/>
    </location>
</feature>
<sequence length="468" mass="50459">MPTTAAATTATTSPRAPSIAEAQAEIGARLERLPITRKVWWARNIVGAATFFDGYTVIAIAYAMPVLTKEWQLSPAQIGMILSAGYLGQLLGSVFFGWLAERIGRLHVLLFTILLFVSMDVACLFAGSAAAMIAFRFVQGIGTGGEVPVASAYINELIGSKKRGRFFLLYEVMFLLGLVAAGGIGYFLVPAYGWKAMFMVGLIPAAIMIPLRFFMFESPRWLAAKGRYAKADAIVAELERSAERRHGPLPTPVFDRSALPKAQRSDWRELFGSVYRNRTLVIWSLWFCSYLVANGIITWLPTLYRTHFGLSLQQSIAYGFFTSLAGVAAAVVCALSIDKVGRKRWYGLAFVAGGVPLLALAALGGTSAPQVLVFAALGYAAVQTITFSLYLYSAELYPTRIRAIGTGLGSAWLRLGSACGPLLVGAVIAGLGIRYVFAAFAAVLLAGAAVTWRFALETKGKSLEQLSP</sequence>
<dbReference type="EMBL" id="JAKJPQ010000008">
    <property type="protein sequence ID" value="MCI2262082.1"/>
    <property type="molecule type" value="Genomic_DNA"/>
</dbReference>
<evidence type="ECO:0000313" key="11">
    <source>
        <dbReference type="Proteomes" id="UP001430647"/>
    </source>
</evidence>
<evidence type="ECO:0000256" key="3">
    <source>
        <dbReference type="ARBA" id="ARBA00022448"/>
    </source>
</evidence>
<dbReference type="GO" id="GO:0022857">
    <property type="term" value="F:transmembrane transporter activity"/>
    <property type="evidence" value="ECO:0007669"/>
    <property type="project" value="InterPro"/>
</dbReference>
<dbReference type="PROSITE" id="PS00217">
    <property type="entry name" value="SUGAR_TRANSPORT_2"/>
    <property type="match status" value="1"/>
</dbReference>
<evidence type="ECO:0000256" key="4">
    <source>
        <dbReference type="ARBA" id="ARBA00022692"/>
    </source>
</evidence>
<evidence type="ECO:0000256" key="7">
    <source>
        <dbReference type="SAM" id="Phobius"/>
    </source>
</evidence>
<feature type="transmembrane region" description="Helical" evidence="7">
    <location>
        <begin position="133"/>
        <end position="154"/>
    </location>
</feature>
<feature type="domain" description="Major facilitator superfamily (MFS) profile" evidence="8">
    <location>
        <begin position="42"/>
        <end position="459"/>
    </location>
</feature>
<feature type="transmembrane region" description="Helical" evidence="7">
    <location>
        <begin position="345"/>
        <end position="365"/>
    </location>
</feature>
<dbReference type="Pfam" id="PF00083">
    <property type="entry name" value="Sugar_tr"/>
    <property type="match status" value="1"/>
</dbReference>
<evidence type="ECO:0000313" key="9">
    <source>
        <dbReference type="EMBL" id="MCI2262082.1"/>
    </source>
</evidence>
<dbReference type="CDD" id="cd17316">
    <property type="entry name" value="MFS_SV2_like"/>
    <property type="match status" value="1"/>
</dbReference>
<dbReference type="InterPro" id="IPR005828">
    <property type="entry name" value="MFS_sugar_transport-like"/>
</dbReference>
<proteinExistence type="inferred from homology"/>
<keyword evidence="4 7" id="KW-0812">Transmembrane</keyword>
<feature type="transmembrane region" description="Helical" evidence="7">
    <location>
        <begin position="437"/>
        <end position="456"/>
    </location>
</feature>
<evidence type="ECO:0000256" key="1">
    <source>
        <dbReference type="ARBA" id="ARBA00004141"/>
    </source>
</evidence>
<keyword evidence="3" id="KW-0813">Transport</keyword>
<keyword evidence="5 7" id="KW-1133">Transmembrane helix</keyword>
<name>A0AAU8I5K1_9XANT</name>
<dbReference type="SUPFAM" id="SSF103473">
    <property type="entry name" value="MFS general substrate transporter"/>
    <property type="match status" value="1"/>
</dbReference>
<dbReference type="InterPro" id="IPR005829">
    <property type="entry name" value="Sugar_transporter_CS"/>
</dbReference>
<evidence type="ECO:0000256" key="5">
    <source>
        <dbReference type="ARBA" id="ARBA00022989"/>
    </source>
</evidence>
<dbReference type="KEGG" id="xin:Q7W82_20005"/>
<keyword evidence="6 7" id="KW-0472">Membrane</keyword>
<feature type="transmembrane region" description="Helical" evidence="7">
    <location>
        <begin position="280"/>
        <end position="304"/>
    </location>
</feature>
<evidence type="ECO:0000256" key="2">
    <source>
        <dbReference type="ARBA" id="ARBA00010992"/>
    </source>
</evidence>
<comment type="subcellular location">
    <subcellularLocation>
        <location evidence="1">Membrane</location>
        <topology evidence="1">Multi-pass membrane protein</topology>
    </subcellularLocation>
</comment>
<comment type="similarity">
    <text evidence="2">Belongs to the major facilitator superfamily. Sugar transporter (TC 2.A.1.1) family.</text>
</comment>
<gene>
    <name evidence="9" type="ORF">L3V74_11065</name>
    <name evidence="10" type="ORF">Q7W82_20005</name>
</gene>
<accession>A0AAU8I5K1</accession>
<evidence type="ECO:0000259" key="8">
    <source>
        <dbReference type="PROSITE" id="PS50850"/>
    </source>
</evidence>
<evidence type="ECO:0000256" key="6">
    <source>
        <dbReference type="ARBA" id="ARBA00023136"/>
    </source>
</evidence>
<feature type="transmembrane region" description="Helical" evidence="7">
    <location>
        <begin position="45"/>
        <end position="64"/>
    </location>
</feature>
<dbReference type="EMBL" id="CP131914">
    <property type="protein sequence ID" value="XCI80504.1"/>
    <property type="molecule type" value="Genomic_DNA"/>
</dbReference>
<feature type="transmembrane region" description="Helical" evidence="7">
    <location>
        <begin position="76"/>
        <end position="99"/>
    </location>
</feature>
<feature type="transmembrane region" description="Helical" evidence="7">
    <location>
        <begin position="316"/>
        <end position="338"/>
    </location>
</feature>